<dbReference type="OrthoDB" id="5175656at2759"/>
<sequence>MLSLSPKSCDTFVVLPPLTNKNAVIFGKNSDRPQNEVQEVVLVKGGIRNEKLKCTYITIEESSSPVYTVILSKPAWMWGAEMGANEKNVVIGNEAVWTNNNEGDGDARQRRLLGMDLVRLGLERGDTAEAALDVITSLLQKHGQGGPCSEHDDSHFYHNSFLIADPKEAWVLETSGKLWAAEKIASGYRNISNGLTITTKIDKHSDNLMEKAKHMGLWSGQGEFNFTKCFSSGGDELRQQEGERLLKEGSAASLFDVKNMINVLRHKDSRICRGCDDTFPTQGSQVSLLCREKTSIHWFTGTPDPSVSFFKPFIFTEKAQTSPYIVSPDEPPREHRLYKSHMDCMTKKDADKIIEKLRQMETERTAAIEELIKTQSAQDTHDLDNLFKDCVETEIELYEKC</sequence>
<reference evidence="3" key="1">
    <citation type="submission" date="2025-08" db="UniProtKB">
        <authorList>
            <consortium name="RefSeq"/>
        </authorList>
    </citation>
    <scope>IDENTIFICATION</scope>
</reference>
<dbReference type="AlphaFoldDB" id="A0A7E5VP53"/>
<dbReference type="Pfam" id="PF03577">
    <property type="entry name" value="Peptidase_C69"/>
    <property type="match status" value="1"/>
</dbReference>
<dbReference type="GO" id="GO:0006508">
    <property type="term" value="P:proteolysis"/>
    <property type="evidence" value="ECO:0007669"/>
    <property type="project" value="InterPro"/>
</dbReference>
<name>A0A7E5VP53_TRINI</name>
<evidence type="ECO:0000313" key="2">
    <source>
        <dbReference type="Proteomes" id="UP000322000"/>
    </source>
</evidence>
<organism evidence="2 3">
    <name type="scientific">Trichoplusia ni</name>
    <name type="common">Cabbage looper</name>
    <dbReference type="NCBI Taxonomy" id="7111"/>
    <lineage>
        <taxon>Eukaryota</taxon>
        <taxon>Metazoa</taxon>
        <taxon>Ecdysozoa</taxon>
        <taxon>Arthropoda</taxon>
        <taxon>Hexapoda</taxon>
        <taxon>Insecta</taxon>
        <taxon>Pterygota</taxon>
        <taxon>Neoptera</taxon>
        <taxon>Endopterygota</taxon>
        <taxon>Lepidoptera</taxon>
        <taxon>Glossata</taxon>
        <taxon>Ditrysia</taxon>
        <taxon>Noctuoidea</taxon>
        <taxon>Noctuidae</taxon>
        <taxon>Plusiinae</taxon>
        <taxon>Trichoplusia</taxon>
    </lineage>
</organism>
<evidence type="ECO:0000256" key="1">
    <source>
        <dbReference type="ARBA" id="ARBA00005705"/>
    </source>
</evidence>
<dbReference type="GO" id="GO:0070004">
    <property type="term" value="F:cysteine-type exopeptidase activity"/>
    <property type="evidence" value="ECO:0007669"/>
    <property type="project" value="InterPro"/>
</dbReference>
<evidence type="ECO:0000313" key="3">
    <source>
        <dbReference type="RefSeq" id="XP_026730100.1"/>
    </source>
</evidence>
<dbReference type="GeneID" id="113495543"/>
<dbReference type="PANTHER" id="PTHR12994:SF17">
    <property type="entry name" value="LD30995P"/>
    <property type="match status" value="1"/>
</dbReference>
<dbReference type="FunCoup" id="A0A7E5VP53">
    <property type="interactions" value="14"/>
</dbReference>
<dbReference type="KEGG" id="tnl:113495543"/>
<dbReference type="Gene3D" id="3.60.60.10">
    <property type="entry name" value="Penicillin V Acylase, Chain A"/>
    <property type="match status" value="1"/>
</dbReference>
<dbReference type="GO" id="GO:0016805">
    <property type="term" value="F:dipeptidase activity"/>
    <property type="evidence" value="ECO:0007669"/>
    <property type="project" value="InterPro"/>
</dbReference>
<dbReference type="RefSeq" id="XP_026730100.1">
    <property type="nucleotide sequence ID" value="XM_026874299.1"/>
</dbReference>
<proteinExistence type="inferred from homology"/>
<protein>
    <submittedName>
        <fullName evidence="3">Secernin-3</fullName>
    </submittedName>
</protein>
<dbReference type="InParanoid" id="A0A7E5VP53"/>
<dbReference type="PANTHER" id="PTHR12994">
    <property type="entry name" value="SECERNIN"/>
    <property type="match status" value="1"/>
</dbReference>
<accession>A0A7E5VP53</accession>
<dbReference type="InterPro" id="IPR005322">
    <property type="entry name" value="Peptidase_C69"/>
</dbReference>
<dbReference type="Proteomes" id="UP000322000">
    <property type="component" value="Chromosome 7"/>
</dbReference>
<comment type="similarity">
    <text evidence="1">Belongs to the peptidase C69 family. Secernin subfamily.</text>
</comment>
<gene>
    <name evidence="3" type="primary">LOC113495543</name>
</gene>
<keyword evidence="2" id="KW-1185">Reference proteome</keyword>